<dbReference type="PANTHER" id="PTHR11200">
    <property type="entry name" value="INOSITOL 5-PHOSPHATASE"/>
    <property type="match status" value="1"/>
</dbReference>
<evidence type="ECO:0000256" key="2">
    <source>
        <dbReference type="ARBA" id="ARBA00004580"/>
    </source>
</evidence>
<dbReference type="InterPro" id="IPR000300">
    <property type="entry name" value="IPPc"/>
</dbReference>
<dbReference type="InterPro" id="IPR046985">
    <property type="entry name" value="IP5"/>
</dbReference>
<evidence type="ECO:0000256" key="7">
    <source>
        <dbReference type="ARBA" id="ARBA00023136"/>
    </source>
</evidence>
<proteinExistence type="inferred from homology"/>
<comment type="similarity">
    <text evidence="3">Belongs to the inositol 1,4,5-trisphosphate 5-phosphatase type II family.</text>
</comment>
<dbReference type="PANTHER" id="PTHR11200:SF300">
    <property type="entry name" value="TYPE II INOSITOL 1,4,5-TRISPHOSPHATE 5-PHOSPHATASE"/>
    <property type="match status" value="1"/>
</dbReference>
<dbReference type="STRING" id="361077.A0A151ZFR0"/>
<dbReference type="AlphaFoldDB" id="A0A151ZFR0"/>
<feature type="compositionally biased region" description="Low complexity" evidence="9">
    <location>
        <begin position="8"/>
        <end position="24"/>
    </location>
</feature>
<dbReference type="GO" id="GO:0031901">
    <property type="term" value="C:early endosome membrane"/>
    <property type="evidence" value="ECO:0007669"/>
    <property type="project" value="UniProtKB-SubCell"/>
</dbReference>
<feature type="region of interest" description="Disordered" evidence="9">
    <location>
        <begin position="1"/>
        <end position="24"/>
    </location>
</feature>
<dbReference type="SMART" id="SM00128">
    <property type="entry name" value="IPPc"/>
    <property type="match status" value="1"/>
</dbReference>
<dbReference type="CDD" id="cd09093">
    <property type="entry name" value="INPP5c_INPP5B"/>
    <property type="match status" value="1"/>
</dbReference>
<dbReference type="GO" id="GO:0034485">
    <property type="term" value="F:phosphatidylinositol-3,4,5-trisphosphate 5-phosphatase activity"/>
    <property type="evidence" value="ECO:0007669"/>
    <property type="project" value="TreeGrafter"/>
</dbReference>
<dbReference type="FunFam" id="1.10.555.10:FF:000012">
    <property type="entry name" value="Putative inositol polyphosphate 5-phosphatase OCRL-1"/>
    <property type="match status" value="1"/>
</dbReference>
<dbReference type="InterPro" id="IPR047078">
    <property type="entry name" value="RhoGAP_OCRL1"/>
</dbReference>
<dbReference type="Gene3D" id="1.10.555.10">
    <property type="entry name" value="Rho GTPase activation protein"/>
    <property type="match status" value="1"/>
</dbReference>
<keyword evidence="8" id="KW-0968">Cytoplasmic vesicle</keyword>
<reference evidence="11 12" key="1">
    <citation type="submission" date="2015-12" db="EMBL/GenBank/DDBJ databases">
        <title>Dictyostelia acquired genes for synthesis and detection of signals that induce cell-type specialization by lateral gene transfer from prokaryotes.</title>
        <authorList>
            <person name="Gloeckner G."/>
            <person name="Schaap P."/>
        </authorList>
    </citation>
    <scope>NUCLEOTIDE SEQUENCE [LARGE SCALE GENOMIC DNA]</scope>
    <source>
        <strain evidence="11 12">TK</strain>
    </source>
</reference>
<dbReference type="GO" id="GO:0004439">
    <property type="term" value="F:phosphatidylinositol-4,5-bisphosphate 5-phosphatase activity"/>
    <property type="evidence" value="ECO:0007669"/>
    <property type="project" value="TreeGrafter"/>
</dbReference>
<dbReference type="GO" id="GO:0007165">
    <property type="term" value="P:signal transduction"/>
    <property type="evidence" value="ECO:0007669"/>
    <property type="project" value="InterPro"/>
</dbReference>
<feature type="domain" description="Rho-GAP" evidence="10">
    <location>
        <begin position="531"/>
        <end position="729"/>
    </location>
</feature>
<evidence type="ECO:0000313" key="12">
    <source>
        <dbReference type="Proteomes" id="UP000076078"/>
    </source>
</evidence>
<gene>
    <name evidence="11" type="ORF">DLAC_06753</name>
</gene>
<dbReference type="Gene3D" id="2.60.40.10">
    <property type="entry name" value="Immunoglobulins"/>
    <property type="match status" value="1"/>
</dbReference>
<keyword evidence="5" id="KW-0378">Hydrolase</keyword>
<evidence type="ECO:0000256" key="9">
    <source>
        <dbReference type="SAM" id="MobiDB-lite"/>
    </source>
</evidence>
<keyword evidence="12" id="KW-1185">Reference proteome</keyword>
<dbReference type="Pfam" id="PF21310">
    <property type="entry name" value="OCRL-like_ASH"/>
    <property type="match status" value="1"/>
</dbReference>
<sequence length="729" mass="83280">MTDNVSDINNINNNNTQNNNNNNNNNIIVEDFDGVSKEVITASIDAINHNSLRNSMPTLYKSVDVNAQWIANKLKERENEFIEKKNMIIFLGTWNVNGKKPQESLDAWLKDPQVVSLGQPDIYAIGFQELDLTAEALLLKDVSRSLPWEQHISNTLQGDYVKLLTKQLVGILLCVYVKKEHRQHITQVQSDIAAVGIMGMMGNKGGVAIRFSFYNTSICIINSHLNAHLENTQRRNQDMRDISKTIKFTAEDGRLLSIYDHDQLFWIGDLNYRIQLPDHEVKERIKKKEYHILLEHDQLLNQMKVNAAFEGFREPPISFAPTYKYDAGTEDYDSSEKKRTPAWCDRVLWKTAKTAENVALMGYRRHELLSSDHRPVSCSFLIKIKTVIPDKRHKVYQETIKELDKKENDSMPDAAISTNSIDFEQIRFMVPVVKNIVIENIGQVIARFQFIPKLDESSLCKSWLKISPIAGMMIPKEKINIELTLYVDSLSSQAFNVLGESMDDILILHLENGKDYFISVSGTFQRTCFGNTLESLVRYPHPVRNNIPIPPEQKKLSIPKELWRIIDYIYNNGMKEEGLFIESGVGKEMELIKDCLDTGENFSSIGPLSIHSMAEILIRFLENLCEPVIPFQMYQQALDASSSSISCKTLVSHLPAVNYNVFFYLISFLSEVLTYQQSNKLTPDQLAIIFSTVLLRPNPSSPQQYQTDAATIKKKADLILHFLISKDLM</sequence>
<dbReference type="GO" id="GO:0004445">
    <property type="term" value="F:inositol-polyphosphate 5-phosphatase activity"/>
    <property type="evidence" value="ECO:0007669"/>
    <property type="project" value="TreeGrafter"/>
</dbReference>
<keyword evidence="7" id="KW-0472">Membrane</keyword>
<evidence type="ECO:0000256" key="4">
    <source>
        <dbReference type="ARBA" id="ARBA00022753"/>
    </source>
</evidence>
<comment type="caution">
    <text evidence="11">The sequence shown here is derived from an EMBL/GenBank/DDBJ whole genome shotgun (WGS) entry which is preliminary data.</text>
</comment>
<dbReference type="Pfam" id="PF22669">
    <property type="entry name" value="Exo_endo_phos2"/>
    <property type="match status" value="1"/>
</dbReference>
<name>A0A151ZFR0_TIELA</name>
<dbReference type="FunFam" id="2.60.40.10:FF:000132">
    <property type="entry name" value="Inositol polyphosphate 5-phosphatase OCRL-1 isoform b"/>
    <property type="match status" value="1"/>
</dbReference>
<dbReference type="InterPro" id="IPR048869">
    <property type="entry name" value="OCRL-1_2_ASH"/>
</dbReference>
<dbReference type="FunCoup" id="A0A151ZFR0">
    <property type="interactions" value="155"/>
</dbReference>
<dbReference type="InterPro" id="IPR008936">
    <property type="entry name" value="Rho_GTPase_activation_prot"/>
</dbReference>
<evidence type="ECO:0000256" key="5">
    <source>
        <dbReference type="ARBA" id="ARBA00022801"/>
    </source>
</evidence>
<evidence type="ECO:0000259" key="10">
    <source>
        <dbReference type="PROSITE" id="PS50238"/>
    </source>
</evidence>
<keyword evidence="4" id="KW-0967">Endosome</keyword>
<dbReference type="GO" id="GO:0030670">
    <property type="term" value="C:phagocytic vesicle membrane"/>
    <property type="evidence" value="ECO:0007669"/>
    <property type="project" value="UniProtKB-SubCell"/>
</dbReference>
<dbReference type="InterPro" id="IPR000198">
    <property type="entry name" value="RhoGAP_dom"/>
</dbReference>
<dbReference type="Proteomes" id="UP000076078">
    <property type="component" value="Unassembled WGS sequence"/>
</dbReference>
<dbReference type="OMA" id="VREDAWC"/>
<organism evidence="11 12">
    <name type="scientific">Tieghemostelium lacteum</name>
    <name type="common">Slime mold</name>
    <name type="synonym">Dictyostelium lacteum</name>
    <dbReference type="NCBI Taxonomy" id="361077"/>
    <lineage>
        <taxon>Eukaryota</taxon>
        <taxon>Amoebozoa</taxon>
        <taxon>Evosea</taxon>
        <taxon>Eumycetozoa</taxon>
        <taxon>Dictyostelia</taxon>
        <taxon>Dictyosteliales</taxon>
        <taxon>Raperosteliaceae</taxon>
        <taxon>Tieghemostelium</taxon>
    </lineage>
</organism>
<dbReference type="OrthoDB" id="7862313at2759"/>
<protein>
    <submittedName>
        <fullName evidence="11">RhoGAP domain-containing protein</fullName>
    </submittedName>
</protein>
<comment type="subcellular location">
    <subcellularLocation>
        <location evidence="2">Cytoplasmic vesicle</location>
        <location evidence="2">Phagosome membrane</location>
    </subcellularLocation>
    <subcellularLocation>
        <location evidence="1">Early endosome membrane</location>
    </subcellularLocation>
</comment>
<dbReference type="InterPro" id="IPR036691">
    <property type="entry name" value="Endo/exonu/phosph_ase_sf"/>
</dbReference>
<dbReference type="InterPro" id="IPR013783">
    <property type="entry name" value="Ig-like_fold"/>
</dbReference>
<dbReference type="SMART" id="SM00324">
    <property type="entry name" value="RhoGAP"/>
    <property type="match status" value="1"/>
</dbReference>
<evidence type="ECO:0000256" key="6">
    <source>
        <dbReference type="ARBA" id="ARBA00023098"/>
    </source>
</evidence>
<dbReference type="InterPro" id="IPR037793">
    <property type="entry name" value="OCRL1/INPP5B_INPP5c"/>
</dbReference>
<dbReference type="EMBL" id="LODT01000029">
    <property type="protein sequence ID" value="KYQ92749.1"/>
    <property type="molecule type" value="Genomic_DNA"/>
</dbReference>
<dbReference type="InParanoid" id="A0A151ZFR0"/>
<evidence type="ECO:0000256" key="1">
    <source>
        <dbReference type="ARBA" id="ARBA00004146"/>
    </source>
</evidence>
<evidence type="ECO:0000256" key="3">
    <source>
        <dbReference type="ARBA" id="ARBA00005910"/>
    </source>
</evidence>
<dbReference type="PROSITE" id="PS50238">
    <property type="entry name" value="RHOGAP"/>
    <property type="match status" value="1"/>
</dbReference>
<dbReference type="SUPFAM" id="SSF56219">
    <property type="entry name" value="DNase I-like"/>
    <property type="match status" value="1"/>
</dbReference>
<evidence type="ECO:0000313" key="11">
    <source>
        <dbReference type="EMBL" id="KYQ92749.1"/>
    </source>
</evidence>
<accession>A0A151ZFR0</accession>
<dbReference type="GO" id="GO:0046856">
    <property type="term" value="P:phosphatidylinositol dephosphorylation"/>
    <property type="evidence" value="ECO:0007669"/>
    <property type="project" value="InterPro"/>
</dbReference>
<dbReference type="FunFam" id="3.60.10.10:FF:000040">
    <property type="entry name" value="Inositol polyphosphate 5-phosphatase, putative"/>
    <property type="match status" value="1"/>
</dbReference>
<dbReference type="SUPFAM" id="SSF48350">
    <property type="entry name" value="GTPase activation domain, GAP"/>
    <property type="match status" value="1"/>
</dbReference>
<keyword evidence="6" id="KW-0443">Lipid metabolism</keyword>
<evidence type="ECO:0000256" key="8">
    <source>
        <dbReference type="ARBA" id="ARBA00023329"/>
    </source>
</evidence>
<dbReference type="CDD" id="cd04380">
    <property type="entry name" value="RhoGAP_OCRL1"/>
    <property type="match status" value="1"/>
</dbReference>
<dbReference type="Pfam" id="PF00620">
    <property type="entry name" value="RhoGAP"/>
    <property type="match status" value="1"/>
</dbReference>
<dbReference type="Gene3D" id="3.60.10.10">
    <property type="entry name" value="Endonuclease/exonuclease/phosphatase"/>
    <property type="match status" value="1"/>
</dbReference>